<dbReference type="OrthoDB" id="2467676at2"/>
<dbReference type="RefSeq" id="WP_046232423.1">
    <property type="nucleotide sequence ID" value="NZ_FONN01000012.1"/>
</dbReference>
<organism evidence="1 2">
    <name type="scientific">Paenibacillus algorifonticola</name>
    <dbReference type="NCBI Taxonomy" id="684063"/>
    <lineage>
        <taxon>Bacteria</taxon>
        <taxon>Bacillati</taxon>
        <taxon>Bacillota</taxon>
        <taxon>Bacilli</taxon>
        <taxon>Bacillales</taxon>
        <taxon>Paenibacillaceae</taxon>
        <taxon>Paenibacillus</taxon>
    </lineage>
</organism>
<dbReference type="InterPro" id="IPR024079">
    <property type="entry name" value="MetalloPept_cat_dom_sf"/>
</dbReference>
<reference evidence="2" key="1">
    <citation type="submission" date="2016-10" db="EMBL/GenBank/DDBJ databases">
        <authorList>
            <person name="Varghese N."/>
            <person name="Submissions S."/>
        </authorList>
    </citation>
    <scope>NUCLEOTIDE SEQUENCE [LARGE SCALE GENOMIC DNA]</scope>
    <source>
        <strain evidence="2">CGMCC 1.10223</strain>
    </source>
</reference>
<dbReference type="Proteomes" id="UP000183410">
    <property type="component" value="Unassembled WGS sequence"/>
</dbReference>
<keyword evidence="2" id="KW-1185">Reference proteome</keyword>
<dbReference type="SUPFAM" id="SSF55486">
    <property type="entry name" value="Metalloproteases ('zincins'), catalytic domain"/>
    <property type="match status" value="1"/>
</dbReference>
<sequence>MKNHKMRYVYSMTLSFLAVFLFGSVVSADYFSGNRKNGAKPLAYYHSSVADNGYTSHYDAGRAYWNGNSKVNIVKTETNSVVSRPDVYYIGNTSIAGFFGQTIAYTSSGDITTADSYWDYTTVFMYDNTMRAKGSDYSAPTVKYNAAHEIGHSIKMAHVPFPYNSVMVQGWRSVPSAITTYDSEQVDSKWASFP</sequence>
<dbReference type="Gene3D" id="3.40.390.10">
    <property type="entry name" value="Collagenase (Catalytic Domain)"/>
    <property type="match status" value="1"/>
</dbReference>
<dbReference type="GO" id="GO:0008237">
    <property type="term" value="F:metallopeptidase activity"/>
    <property type="evidence" value="ECO:0007669"/>
    <property type="project" value="InterPro"/>
</dbReference>
<protein>
    <recommendedName>
        <fullName evidence="3">Matrixin</fullName>
    </recommendedName>
</protein>
<gene>
    <name evidence="1" type="ORF">SAMN04487969_112157</name>
</gene>
<evidence type="ECO:0000313" key="1">
    <source>
        <dbReference type="EMBL" id="SFF05955.1"/>
    </source>
</evidence>
<dbReference type="EMBL" id="FONN01000012">
    <property type="protein sequence ID" value="SFF05955.1"/>
    <property type="molecule type" value="Genomic_DNA"/>
</dbReference>
<evidence type="ECO:0008006" key="3">
    <source>
        <dbReference type="Google" id="ProtNLM"/>
    </source>
</evidence>
<proteinExistence type="predicted"/>
<accession>A0A1I2FKY5</accession>
<evidence type="ECO:0000313" key="2">
    <source>
        <dbReference type="Proteomes" id="UP000183410"/>
    </source>
</evidence>
<name>A0A1I2FKY5_9BACL</name>
<dbReference type="AlphaFoldDB" id="A0A1I2FKY5"/>